<proteinExistence type="predicted"/>
<keyword evidence="4" id="KW-1185">Reference proteome</keyword>
<feature type="region of interest" description="Disordered" evidence="1">
    <location>
        <begin position="17"/>
        <end position="166"/>
    </location>
</feature>
<evidence type="ECO:0000256" key="1">
    <source>
        <dbReference type="SAM" id="MobiDB-lite"/>
    </source>
</evidence>
<dbReference type="Proteomes" id="UP000748025">
    <property type="component" value="Unassembled WGS sequence"/>
</dbReference>
<feature type="compositionally biased region" description="Polar residues" evidence="1">
    <location>
        <begin position="115"/>
        <end position="124"/>
    </location>
</feature>
<feature type="transmembrane region" description="Helical" evidence="2">
    <location>
        <begin position="248"/>
        <end position="273"/>
    </location>
</feature>
<protein>
    <submittedName>
        <fullName evidence="3">Uncharacterized protein</fullName>
    </submittedName>
</protein>
<feature type="compositionally biased region" description="Basic and acidic residues" evidence="1">
    <location>
        <begin position="17"/>
        <end position="34"/>
    </location>
</feature>
<sequence length="398" mass="44123">MARGNSAMERIRADLLGRARMERQQDEIDARADQVRQAGENTPCRAPTEGFNDESSRTPGVLPRWPTLTRSLTTTRRQKESPSFQDSDGLKLPAPSARPITIASSRYGEPGAPSSLPSPISWPQQMPDMPSRPVRTAEPSAYQSPRESLVNDVESHTSSSFAPSADNLMDESHLHQLSSSRPEEPVSEIQRGPKKHPERFLFCFPWVQSRRVRSQILTCFTSGVFLACLLAVYLGLALTDHISRGEVTIIIILVIFSATIFFCYSVIRLCLLVSRGHRARSERLPNMSAPRGYAVPPKPIHVVLARDEEAAGTESETSKSHPPAYGLWRESVRADPNRLFWQRNESVLPVAPQPGLRRPPSYASDDGISYIVEARPRSILPPSHAYVSVSALKSSKPA</sequence>
<evidence type="ECO:0000256" key="2">
    <source>
        <dbReference type="SAM" id="Phobius"/>
    </source>
</evidence>
<name>A0A9P7NCB8_9HYPO</name>
<comment type="caution">
    <text evidence="3">The sequence shown here is derived from an EMBL/GenBank/DDBJ whole genome shotgun (WGS) entry which is preliminary data.</text>
</comment>
<keyword evidence="2" id="KW-1133">Transmembrane helix</keyword>
<organism evidence="3 4">
    <name type="scientific">Claviceps pusilla</name>
    <dbReference type="NCBI Taxonomy" id="123648"/>
    <lineage>
        <taxon>Eukaryota</taxon>
        <taxon>Fungi</taxon>
        <taxon>Dikarya</taxon>
        <taxon>Ascomycota</taxon>
        <taxon>Pezizomycotina</taxon>
        <taxon>Sordariomycetes</taxon>
        <taxon>Hypocreomycetidae</taxon>
        <taxon>Hypocreales</taxon>
        <taxon>Clavicipitaceae</taxon>
        <taxon>Claviceps</taxon>
    </lineage>
</organism>
<evidence type="ECO:0000313" key="3">
    <source>
        <dbReference type="EMBL" id="KAG6008246.1"/>
    </source>
</evidence>
<reference evidence="3" key="1">
    <citation type="journal article" date="2020" name="bioRxiv">
        <title>Whole genome comparisons of ergot fungi reveals the divergence and evolution of species within the genus Claviceps are the result of varying mechanisms driving genome evolution and host range expansion.</title>
        <authorList>
            <person name="Wyka S.A."/>
            <person name="Mondo S.J."/>
            <person name="Liu M."/>
            <person name="Dettman J."/>
            <person name="Nalam V."/>
            <person name="Broders K.D."/>
        </authorList>
    </citation>
    <scope>NUCLEOTIDE SEQUENCE</scope>
    <source>
        <strain evidence="3">CCC 602</strain>
    </source>
</reference>
<gene>
    <name evidence="3" type="ORF">E4U43_000188</name>
</gene>
<keyword evidence="2" id="KW-0472">Membrane</keyword>
<feature type="compositionally biased region" description="Low complexity" evidence="1">
    <location>
        <begin position="62"/>
        <end position="75"/>
    </location>
</feature>
<dbReference type="OrthoDB" id="5417811at2759"/>
<feature type="transmembrane region" description="Helical" evidence="2">
    <location>
        <begin position="216"/>
        <end position="236"/>
    </location>
</feature>
<accession>A0A9P7NCB8</accession>
<evidence type="ECO:0000313" key="4">
    <source>
        <dbReference type="Proteomes" id="UP000748025"/>
    </source>
</evidence>
<dbReference type="EMBL" id="SRPW01001055">
    <property type="protein sequence ID" value="KAG6008246.1"/>
    <property type="molecule type" value="Genomic_DNA"/>
</dbReference>
<keyword evidence="2" id="KW-0812">Transmembrane</keyword>
<dbReference type="AlphaFoldDB" id="A0A9P7NCB8"/>